<dbReference type="AlphaFoldDB" id="A0A450ZB08"/>
<feature type="region of interest" description="Disordered" evidence="1">
    <location>
        <begin position="1"/>
        <end position="20"/>
    </location>
</feature>
<reference evidence="2" key="1">
    <citation type="submission" date="2019-02" db="EMBL/GenBank/DDBJ databases">
        <authorList>
            <person name="Gruber-Vodicka R. H."/>
            <person name="Seah K. B. B."/>
        </authorList>
    </citation>
    <scope>NUCLEOTIDE SEQUENCE</scope>
    <source>
        <strain evidence="2">BECK_BZ123</strain>
    </source>
</reference>
<accession>A0A450ZB08</accession>
<dbReference type="EMBL" id="CAADFS010000126">
    <property type="protein sequence ID" value="VFK50963.1"/>
    <property type="molecule type" value="Genomic_DNA"/>
</dbReference>
<evidence type="ECO:0000256" key="1">
    <source>
        <dbReference type="SAM" id="MobiDB-lite"/>
    </source>
</evidence>
<protein>
    <submittedName>
        <fullName evidence="2">Uncharacterized protein</fullName>
    </submittedName>
</protein>
<proteinExistence type="predicted"/>
<organism evidence="2">
    <name type="scientific">Candidatus Kentrum sp. TC</name>
    <dbReference type="NCBI Taxonomy" id="2126339"/>
    <lineage>
        <taxon>Bacteria</taxon>
        <taxon>Pseudomonadati</taxon>
        <taxon>Pseudomonadota</taxon>
        <taxon>Gammaproteobacteria</taxon>
        <taxon>Candidatus Kentrum</taxon>
    </lineage>
</organism>
<evidence type="ECO:0000313" key="2">
    <source>
        <dbReference type="EMBL" id="VFK50963.1"/>
    </source>
</evidence>
<name>A0A450ZB08_9GAMM</name>
<gene>
    <name evidence="2" type="ORF">BECKTC1821D_GA0114238_11265</name>
</gene>
<sequence>MDLHGLVDETESQQPRIPGGYRFREEDPKVRAVSGTGDLDGVGDIQIPTCSGHGLHRFPPAGFIEIRRQQVAGVVRQQRIQTDDLPARQVGMDDPFIQGSIALVSALAAFDPGLMTEAESPFVVTGDGIAASAFGGVLPAPGEYVRTAFE</sequence>